<protein>
    <submittedName>
        <fullName evidence="2">Uncharacterized protein</fullName>
    </submittedName>
</protein>
<proteinExistence type="predicted"/>
<evidence type="ECO:0000313" key="2">
    <source>
        <dbReference type="EMBL" id="CAE1140786.1"/>
    </source>
</evidence>
<feature type="region of interest" description="Disordered" evidence="1">
    <location>
        <begin position="162"/>
        <end position="184"/>
    </location>
</feature>
<dbReference type="AlphaFoldDB" id="A0A812AM48"/>
<sequence>MIHLVSQVIKISAFTARGKKHLIKNCLAFSIISTVISLHPNEWSNSPPPSIAVRNAAALVERLLVESEPNSNSNHIYSKVHSQPVPAPAATRICLLTRQRQEYVFSPNSDKDMSSHRTSTRICLLTEQRQEYVFSPNSDKDISSHRTATRIYLLTEQRQGYVFSPNSDKDMSSAPNSDKDMSSH</sequence>
<comment type="caution">
    <text evidence="2">The sequence shown here is derived from an EMBL/GenBank/DDBJ whole genome shotgun (WGS) entry which is preliminary data.</text>
</comment>
<dbReference type="EMBL" id="CAHIKZ030000017">
    <property type="protein sequence ID" value="CAE1140786.1"/>
    <property type="molecule type" value="Genomic_DNA"/>
</dbReference>
<gene>
    <name evidence="2" type="ORF">SPHA_684</name>
</gene>
<name>A0A812AM48_ACAPH</name>
<feature type="compositionally biased region" description="Basic and acidic residues" evidence="1">
    <location>
        <begin position="167"/>
        <end position="184"/>
    </location>
</feature>
<accession>A0A812AM48</accession>
<reference evidence="2" key="1">
    <citation type="submission" date="2021-01" db="EMBL/GenBank/DDBJ databases">
        <authorList>
            <person name="Li R."/>
            <person name="Bekaert M."/>
        </authorList>
    </citation>
    <scope>NUCLEOTIDE SEQUENCE</scope>
    <source>
        <strain evidence="2">Farmed</strain>
    </source>
</reference>
<dbReference type="Proteomes" id="UP000597762">
    <property type="component" value="Unassembled WGS sequence"/>
</dbReference>
<evidence type="ECO:0000313" key="3">
    <source>
        <dbReference type="Proteomes" id="UP000597762"/>
    </source>
</evidence>
<organism evidence="2 3">
    <name type="scientific">Acanthosepion pharaonis</name>
    <name type="common">Pharaoh cuttlefish</name>
    <name type="synonym">Sepia pharaonis</name>
    <dbReference type="NCBI Taxonomy" id="158019"/>
    <lineage>
        <taxon>Eukaryota</taxon>
        <taxon>Metazoa</taxon>
        <taxon>Spiralia</taxon>
        <taxon>Lophotrochozoa</taxon>
        <taxon>Mollusca</taxon>
        <taxon>Cephalopoda</taxon>
        <taxon>Coleoidea</taxon>
        <taxon>Decapodiformes</taxon>
        <taxon>Sepiida</taxon>
        <taxon>Sepiina</taxon>
        <taxon>Sepiidae</taxon>
        <taxon>Acanthosepion</taxon>
    </lineage>
</organism>
<evidence type="ECO:0000256" key="1">
    <source>
        <dbReference type="SAM" id="MobiDB-lite"/>
    </source>
</evidence>
<keyword evidence="3" id="KW-1185">Reference proteome</keyword>